<comment type="catalytic activity">
    <reaction evidence="4">
        <text>RX + glutathione = an S-substituted glutathione + a halide anion + H(+)</text>
        <dbReference type="Rhea" id="RHEA:16437"/>
        <dbReference type="ChEBI" id="CHEBI:15378"/>
        <dbReference type="ChEBI" id="CHEBI:16042"/>
        <dbReference type="ChEBI" id="CHEBI:17792"/>
        <dbReference type="ChEBI" id="CHEBI:57925"/>
        <dbReference type="ChEBI" id="CHEBI:90779"/>
        <dbReference type="EC" id="2.5.1.18"/>
    </reaction>
</comment>
<dbReference type="EMBL" id="ML987197">
    <property type="protein sequence ID" value="KAF2247134.1"/>
    <property type="molecule type" value="Genomic_DNA"/>
</dbReference>
<dbReference type="InterPro" id="IPR040079">
    <property type="entry name" value="Glutathione_S-Trfase"/>
</dbReference>
<dbReference type="InterPro" id="IPR010987">
    <property type="entry name" value="Glutathione-S-Trfase_C-like"/>
</dbReference>
<evidence type="ECO:0000256" key="4">
    <source>
        <dbReference type="ARBA" id="ARBA00047960"/>
    </source>
</evidence>
<evidence type="ECO:0000313" key="8">
    <source>
        <dbReference type="Proteomes" id="UP000800094"/>
    </source>
</evidence>
<sequence length="259" mass="29359">MANQQGAKITVHWLNKSRGQRIIWLLEELGLEYEIKVYKRNAEFRAPASLKEIHPLGKSPTITIEAPGVEKPLVLAESGPIIEYLSEHFGRQLIPQRYPEGKDGMIGAETEEWLRYRYLIHYGEGTLMTIMIIALIVNNIRGAPVLFFLKPITRAIANKVDGSFTNPELETNLTFLEDYLSKSPNDGQFFCGTNLSGADIMMTFALEGAVKRAPMNETSYPKLYSYVRRMQARDAYKRAGERVTEASGEKYIPFSDLDM</sequence>
<protein>
    <recommendedName>
        <fullName evidence="2">glutathione transferase</fullName>
        <ecNumber evidence="2">2.5.1.18</ecNumber>
    </recommendedName>
</protein>
<evidence type="ECO:0000259" key="6">
    <source>
        <dbReference type="PROSITE" id="PS50405"/>
    </source>
</evidence>
<evidence type="ECO:0000256" key="3">
    <source>
        <dbReference type="ARBA" id="ARBA00022679"/>
    </source>
</evidence>
<dbReference type="GO" id="GO:0004602">
    <property type="term" value="F:glutathione peroxidase activity"/>
    <property type="evidence" value="ECO:0007669"/>
    <property type="project" value="UniProtKB-ARBA"/>
</dbReference>
<dbReference type="EC" id="2.5.1.18" evidence="2"/>
<accession>A0A6A6I985</accession>
<dbReference type="SFLD" id="SFLDG00358">
    <property type="entry name" value="Main_(cytGST)"/>
    <property type="match status" value="1"/>
</dbReference>
<dbReference type="CDD" id="cd03189">
    <property type="entry name" value="GST_C_GTT1_like"/>
    <property type="match status" value="1"/>
</dbReference>
<dbReference type="RefSeq" id="XP_033682138.1">
    <property type="nucleotide sequence ID" value="XM_033822330.1"/>
</dbReference>
<evidence type="ECO:0000259" key="5">
    <source>
        <dbReference type="PROSITE" id="PS50404"/>
    </source>
</evidence>
<dbReference type="Gene3D" id="1.20.1050.10">
    <property type="match status" value="1"/>
</dbReference>
<dbReference type="Gene3D" id="3.40.30.10">
    <property type="entry name" value="Glutaredoxin"/>
    <property type="match status" value="1"/>
</dbReference>
<comment type="similarity">
    <text evidence="1">Belongs to the GST superfamily.</text>
</comment>
<reference evidence="7" key="1">
    <citation type="journal article" date="2020" name="Stud. Mycol.">
        <title>101 Dothideomycetes genomes: a test case for predicting lifestyles and emergence of pathogens.</title>
        <authorList>
            <person name="Haridas S."/>
            <person name="Albert R."/>
            <person name="Binder M."/>
            <person name="Bloem J."/>
            <person name="Labutti K."/>
            <person name="Salamov A."/>
            <person name="Andreopoulos B."/>
            <person name="Baker S."/>
            <person name="Barry K."/>
            <person name="Bills G."/>
            <person name="Bluhm B."/>
            <person name="Cannon C."/>
            <person name="Castanera R."/>
            <person name="Culley D."/>
            <person name="Daum C."/>
            <person name="Ezra D."/>
            <person name="Gonzalez J."/>
            <person name="Henrissat B."/>
            <person name="Kuo A."/>
            <person name="Liang C."/>
            <person name="Lipzen A."/>
            <person name="Lutzoni F."/>
            <person name="Magnuson J."/>
            <person name="Mondo S."/>
            <person name="Nolan M."/>
            <person name="Ohm R."/>
            <person name="Pangilinan J."/>
            <person name="Park H.-J."/>
            <person name="Ramirez L."/>
            <person name="Alfaro M."/>
            <person name="Sun H."/>
            <person name="Tritt A."/>
            <person name="Yoshinaga Y."/>
            <person name="Zwiers L.-H."/>
            <person name="Turgeon B."/>
            <person name="Goodwin S."/>
            <person name="Spatafora J."/>
            <person name="Crous P."/>
            <person name="Grigoriev I."/>
        </authorList>
    </citation>
    <scope>NUCLEOTIDE SEQUENCE</scope>
    <source>
        <strain evidence="7">CBS 122368</strain>
    </source>
</reference>
<dbReference type="SUPFAM" id="SSF47616">
    <property type="entry name" value="GST C-terminal domain-like"/>
    <property type="match status" value="1"/>
</dbReference>
<organism evidence="7 8">
    <name type="scientific">Trematosphaeria pertusa</name>
    <dbReference type="NCBI Taxonomy" id="390896"/>
    <lineage>
        <taxon>Eukaryota</taxon>
        <taxon>Fungi</taxon>
        <taxon>Dikarya</taxon>
        <taxon>Ascomycota</taxon>
        <taxon>Pezizomycotina</taxon>
        <taxon>Dothideomycetes</taxon>
        <taxon>Pleosporomycetidae</taxon>
        <taxon>Pleosporales</taxon>
        <taxon>Massarineae</taxon>
        <taxon>Trematosphaeriaceae</taxon>
        <taxon>Trematosphaeria</taxon>
    </lineage>
</organism>
<dbReference type="Pfam" id="PF13409">
    <property type="entry name" value="GST_N_2"/>
    <property type="match status" value="1"/>
</dbReference>
<name>A0A6A6I985_9PLEO</name>
<keyword evidence="3 7" id="KW-0808">Transferase</keyword>
<dbReference type="AlphaFoldDB" id="A0A6A6I985"/>
<dbReference type="GO" id="GO:0005737">
    <property type="term" value="C:cytoplasm"/>
    <property type="evidence" value="ECO:0007669"/>
    <property type="project" value="UniProtKB-ARBA"/>
</dbReference>
<dbReference type="PROSITE" id="PS50404">
    <property type="entry name" value="GST_NTER"/>
    <property type="match status" value="1"/>
</dbReference>
<feature type="domain" description="GST N-terminal" evidence="5">
    <location>
        <begin position="6"/>
        <end position="93"/>
    </location>
</feature>
<dbReference type="InterPro" id="IPR036249">
    <property type="entry name" value="Thioredoxin-like_sf"/>
</dbReference>
<evidence type="ECO:0000256" key="2">
    <source>
        <dbReference type="ARBA" id="ARBA00012452"/>
    </source>
</evidence>
<proteinExistence type="inferred from homology"/>
<dbReference type="InterPro" id="IPR036282">
    <property type="entry name" value="Glutathione-S-Trfase_C_sf"/>
</dbReference>
<dbReference type="GO" id="GO:0004364">
    <property type="term" value="F:glutathione transferase activity"/>
    <property type="evidence" value="ECO:0007669"/>
    <property type="project" value="UniProtKB-EC"/>
</dbReference>
<dbReference type="InterPro" id="IPR004046">
    <property type="entry name" value="GST_C"/>
</dbReference>
<dbReference type="CDD" id="cd03046">
    <property type="entry name" value="GST_N_GTT1_like"/>
    <property type="match status" value="1"/>
</dbReference>
<dbReference type="Pfam" id="PF14497">
    <property type="entry name" value="GST_C_3"/>
    <property type="match status" value="1"/>
</dbReference>
<dbReference type="PANTHER" id="PTHR44051:SF9">
    <property type="entry name" value="GLUTATHIONE S-TRANSFERASE 1"/>
    <property type="match status" value="1"/>
</dbReference>
<evidence type="ECO:0000256" key="1">
    <source>
        <dbReference type="ARBA" id="ARBA00007409"/>
    </source>
</evidence>
<dbReference type="SFLD" id="SFLDS00019">
    <property type="entry name" value="Glutathione_Transferase_(cytos"/>
    <property type="match status" value="1"/>
</dbReference>
<dbReference type="GeneID" id="54575660"/>
<keyword evidence="8" id="KW-1185">Reference proteome</keyword>
<evidence type="ECO:0000313" key="7">
    <source>
        <dbReference type="EMBL" id="KAF2247134.1"/>
    </source>
</evidence>
<dbReference type="InterPro" id="IPR004045">
    <property type="entry name" value="Glutathione_S-Trfase_N"/>
</dbReference>
<dbReference type="PROSITE" id="PS50405">
    <property type="entry name" value="GST_CTER"/>
    <property type="match status" value="1"/>
</dbReference>
<dbReference type="PANTHER" id="PTHR44051">
    <property type="entry name" value="GLUTATHIONE S-TRANSFERASE-RELATED"/>
    <property type="match status" value="1"/>
</dbReference>
<dbReference type="Proteomes" id="UP000800094">
    <property type="component" value="Unassembled WGS sequence"/>
</dbReference>
<dbReference type="OrthoDB" id="2098326at2759"/>
<dbReference type="FunFam" id="3.40.30.10:FF:000156">
    <property type="entry name" value="Glutathione S-transferase 1"/>
    <property type="match status" value="1"/>
</dbReference>
<dbReference type="SUPFAM" id="SSF52833">
    <property type="entry name" value="Thioredoxin-like"/>
    <property type="match status" value="1"/>
</dbReference>
<gene>
    <name evidence="7" type="ORF">BU26DRAFT_342639</name>
</gene>
<feature type="domain" description="GST C-terminal" evidence="6">
    <location>
        <begin position="122"/>
        <end position="254"/>
    </location>
</feature>